<dbReference type="InterPro" id="IPR052021">
    <property type="entry name" value="Type-I_RS_S_subunit"/>
</dbReference>
<keyword evidence="6" id="KW-0255">Endonuclease</keyword>
<dbReference type="Pfam" id="PF01420">
    <property type="entry name" value="Methylase_S"/>
    <property type="match status" value="2"/>
</dbReference>
<dbReference type="PANTHER" id="PTHR30408">
    <property type="entry name" value="TYPE-1 RESTRICTION ENZYME ECOKI SPECIFICITY PROTEIN"/>
    <property type="match status" value="1"/>
</dbReference>
<dbReference type="GO" id="GO:0004519">
    <property type="term" value="F:endonuclease activity"/>
    <property type="evidence" value="ECO:0007669"/>
    <property type="project" value="UniProtKB-KW"/>
</dbReference>
<dbReference type="RefSeq" id="WP_117445243.1">
    <property type="nucleotide sequence ID" value="NZ_QUSK01000001.1"/>
</dbReference>
<accession>A0A3E3E896</accession>
<dbReference type="EMBL" id="QUSK01000001">
    <property type="protein sequence ID" value="RGD78386.1"/>
    <property type="molecule type" value="Genomic_DNA"/>
</dbReference>
<keyword evidence="6" id="KW-0540">Nuclease</keyword>
<evidence type="ECO:0000259" key="5">
    <source>
        <dbReference type="Pfam" id="PF01420"/>
    </source>
</evidence>
<keyword evidence="6" id="KW-0378">Hydrolase</keyword>
<dbReference type="CDD" id="cd17273">
    <property type="entry name" value="RMtype1_S_EcoJA69PI-TRD1-CR1_like"/>
    <property type="match status" value="1"/>
</dbReference>
<evidence type="ECO:0000256" key="4">
    <source>
        <dbReference type="SAM" id="Coils"/>
    </source>
</evidence>
<proteinExistence type="inferred from homology"/>
<dbReference type="CDD" id="cd17516">
    <property type="entry name" value="RMtype1_S_HinAWORF1578P-TRD2-CR2_like"/>
    <property type="match status" value="1"/>
</dbReference>
<keyword evidence="4" id="KW-0175">Coiled coil</keyword>
<evidence type="ECO:0000313" key="6">
    <source>
        <dbReference type="EMBL" id="RGD78386.1"/>
    </source>
</evidence>
<evidence type="ECO:0000256" key="1">
    <source>
        <dbReference type="ARBA" id="ARBA00010923"/>
    </source>
</evidence>
<feature type="coiled-coil region" evidence="4">
    <location>
        <begin position="161"/>
        <end position="188"/>
    </location>
</feature>
<keyword evidence="3" id="KW-0238">DNA-binding</keyword>
<gene>
    <name evidence="6" type="ORF">DXC78_00710</name>
</gene>
<reference evidence="6 7" key="1">
    <citation type="submission" date="2018-08" db="EMBL/GenBank/DDBJ databases">
        <title>A genome reference for cultivated species of the human gut microbiota.</title>
        <authorList>
            <person name="Zou Y."/>
            <person name="Xue W."/>
            <person name="Luo G."/>
        </authorList>
    </citation>
    <scope>NUCLEOTIDE SEQUENCE [LARGE SCALE GENOMIC DNA]</scope>
    <source>
        <strain evidence="6 7">TF08-11</strain>
    </source>
</reference>
<dbReference type="AlphaFoldDB" id="A0A3E3E896"/>
<evidence type="ECO:0000256" key="2">
    <source>
        <dbReference type="ARBA" id="ARBA00022747"/>
    </source>
</evidence>
<protein>
    <submittedName>
        <fullName evidence="6">Restriction endonuclease subunit S</fullName>
    </submittedName>
</protein>
<dbReference type="Gene3D" id="3.90.220.20">
    <property type="entry name" value="DNA methylase specificity domains"/>
    <property type="match status" value="2"/>
</dbReference>
<name>A0A3E3E896_9FIRM</name>
<evidence type="ECO:0000256" key="3">
    <source>
        <dbReference type="ARBA" id="ARBA00023125"/>
    </source>
</evidence>
<sequence length="395" mass="43450">MNEWKKVKISDIGKVITGKTPKTSNSEYYGGNIPFLTPSDDMSVKYSRRTNKYITELGRLSVKNATLPPNAICVSCIGSDLGKVVITTQETVTNQQINSIVVDTDKFDIDFVYYSMLELGKILNFHSKTSTAVPIVNKSNFSQYEINCPGLDVQKKIGFVLSSIDKKIEKNEKINNNLEQQAQAYFNELFVVNADPNWSECTLSDIGSVVAGGTPSKSKPEYYADQGIAWITPKDLSVNKSKFISHGENDISELGFSKSSVAKLPAGTILFSSRAPIGYIAIAQNEVTTNQGFKSVIPNENISTAYMYFLLKNLLPTIEGMASGSTFKEISGAAMKSVPTVMPDADTIQLFSSFCEPVFKEQEILEAENQRLSALRDSLLPKLMSGELDVSNIEL</sequence>
<dbReference type="InterPro" id="IPR044946">
    <property type="entry name" value="Restrct_endonuc_typeI_TRD_sf"/>
</dbReference>
<dbReference type="InterPro" id="IPR000055">
    <property type="entry name" value="Restrct_endonuc_typeI_TRD"/>
</dbReference>
<dbReference type="GO" id="GO:0003677">
    <property type="term" value="F:DNA binding"/>
    <property type="evidence" value="ECO:0007669"/>
    <property type="project" value="UniProtKB-KW"/>
</dbReference>
<feature type="domain" description="Type I restriction modification DNA specificity" evidence="5">
    <location>
        <begin position="197"/>
        <end position="372"/>
    </location>
</feature>
<evidence type="ECO:0000313" key="7">
    <source>
        <dbReference type="Proteomes" id="UP000260721"/>
    </source>
</evidence>
<dbReference type="PANTHER" id="PTHR30408:SF13">
    <property type="entry name" value="TYPE I RESTRICTION ENZYME HINDI SPECIFICITY SUBUNIT"/>
    <property type="match status" value="1"/>
</dbReference>
<feature type="domain" description="Type I restriction modification DNA specificity" evidence="5">
    <location>
        <begin position="2"/>
        <end position="180"/>
    </location>
</feature>
<dbReference type="Proteomes" id="UP000260721">
    <property type="component" value="Unassembled WGS sequence"/>
</dbReference>
<comment type="similarity">
    <text evidence="1">Belongs to the type-I restriction system S methylase family.</text>
</comment>
<comment type="caution">
    <text evidence="6">The sequence shown here is derived from an EMBL/GenBank/DDBJ whole genome shotgun (WGS) entry which is preliminary data.</text>
</comment>
<organism evidence="6 7">
    <name type="scientific">Faecalicoccus pleomorphus</name>
    <dbReference type="NCBI Taxonomy" id="1323"/>
    <lineage>
        <taxon>Bacteria</taxon>
        <taxon>Bacillati</taxon>
        <taxon>Bacillota</taxon>
        <taxon>Erysipelotrichia</taxon>
        <taxon>Erysipelotrichales</taxon>
        <taxon>Erysipelotrichaceae</taxon>
        <taxon>Faecalicoccus</taxon>
    </lineage>
</organism>
<keyword evidence="2" id="KW-0680">Restriction system</keyword>
<dbReference type="GO" id="GO:0009307">
    <property type="term" value="P:DNA restriction-modification system"/>
    <property type="evidence" value="ECO:0007669"/>
    <property type="project" value="UniProtKB-KW"/>
</dbReference>
<dbReference type="Gene3D" id="1.10.287.1120">
    <property type="entry name" value="Bipartite methylase S protein"/>
    <property type="match status" value="1"/>
</dbReference>
<dbReference type="SUPFAM" id="SSF116734">
    <property type="entry name" value="DNA methylase specificity domain"/>
    <property type="match status" value="2"/>
</dbReference>